<dbReference type="RefSeq" id="WP_272735024.1">
    <property type="nucleotide sequence ID" value="NZ_CP116942.1"/>
</dbReference>
<dbReference type="PANTHER" id="PTHR11022:SF41">
    <property type="entry name" value="PEPTIDOGLYCAN-RECOGNITION PROTEIN LC-RELATED"/>
    <property type="match status" value="1"/>
</dbReference>
<protein>
    <submittedName>
        <fullName evidence="5">DUF4214 domain-containing protein</fullName>
    </submittedName>
</protein>
<dbReference type="Gene3D" id="1.10.3130.20">
    <property type="entry name" value="Phycobilisome linker domain"/>
    <property type="match status" value="1"/>
</dbReference>
<dbReference type="InterPro" id="IPR015510">
    <property type="entry name" value="PGRP"/>
</dbReference>
<keyword evidence="6" id="KW-1185">Reference proteome</keyword>
<evidence type="ECO:0000259" key="4">
    <source>
        <dbReference type="SMART" id="SM00701"/>
    </source>
</evidence>
<dbReference type="Gene3D" id="3.40.80.10">
    <property type="entry name" value="Peptidoglycan recognition protein-like"/>
    <property type="match status" value="1"/>
</dbReference>
<dbReference type="SUPFAM" id="SSF55846">
    <property type="entry name" value="N-acetylmuramoyl-L-alanine amidase-like"/>
    <property type="match status" value="1"/>
</dbReference>
<dbReference type="PANTHER" id="PTHR11022">
    <property type="entry name" value="PEPTIDOGLYCAN RECOGNITION PROTEIN"/>
    <property type="match status" value="1"/>
</dbReference>
<accession>A0AAF0BUJ7</accession>
<evidence type="ECO:0000259" key="3">
    <source>
        <dbReference type="SMART" id="SM00644"/>
    </source>
</evidence>
<name>A0AAF0BUJ7_9ACTN</name>
<feature type="domain" description="N-acetylmuramoyl-L-alanine amidase" evidence="3">
    <location>
        <begin position="244"/>
        <end position="402"/>
    </location>
</feature>
<dbReference type="GO" id="GO:0008270">
    <property type="term" value="F:zinc ion binding"/>
    <property type="evidence" value="ECO:0007669"/>
    <property type="project" value="InterPro"/>
</dbReference>
<dbReference type="InterPro" id="IPR036505">
    <property type="entry name" value="Amidase/PGRP_sf"/>
</dbReference>
<dbReference type="CDD" id="cd06583">
    <property type="entry name" value="PGRP"/>
    <property type="match status" value="1"/>
</dbReference>
<evidence type="ECO:0000313" key="5">
    <source>
        <dbReference type="EMBL" id="WCO65499.1"/>
    </source>
</evidence>
<feature type="region of interest" description="Disordered" evidence="2">
    <location>
        <begin position="117"/>
        <end position="142"/>
    </location>
</feature>
<evidence type="ECO:0000256" key="1">
    <source>
        <dbReference type="ARBA" id="ARBA00007553"/>
    </source>
</evidence>
<dbReference type="SMART" id="SM00644">
    <property type="entry name" value="Ami_2"/>
    <property type="match status" value="1"/>
</dbReference>
<feature type="region of interest" description="Disordered" evidence="2">
    <location>
        <begin position="48"/>
        <end position="103"/>
    </location>
</feature>
<dbReference type="InterPro" id="IPR025282">
    <property type="entry name" value="DUF4214"/>
</dbReference>
<dbReference type="KEGG" id="ima:PO878_13430"/>
<reference evidence="5" key="1">
    <citation type="submission" date="2023-01" db="EMBL/GenBank/DDBJ databases">
        <title>The diversity of Class Acidimicrobiia in South China Sea sediment environments and the proposal of Iamia marina sp. nov., a novel species of the genus Iamia.</title>
        <authorList>
            <person name="He Y."/>
            <person name="Tian X."/>
        </authorList>
    </citation>
    <scope>NUCLEOTIDE SEQUENCE</scope>
    <source>
        <strain evidence="5">DSM 19957</strain>
    </source>
</reference>
<sequence length="663" mass="70005">MIPPTPTSPSGGPSRRRLGRLTTGVLALSTLVLGTVATSTPVLADEAPAPAEVATMPGKGTTDSDQIALSGPDVAAPTEGSASSRTAEDGAPKAPAPGETGWTQQIDLLPGTQMVALSWDGTTSGPDGPASGRVSLRSGSGDGAWGEWMPLVPDPADQGGEGTGRVGSDIVWLGADGADRVEVRIDAGPLVELELLRMRYHEGQPVPVEDAAGDAGRSAEGKAALPTIRPRSAWATRGWASGNSGCGSAPSVASRLQHVVIHHTASTNSYTQAQVPGLLDGIRAYHQSSLGWCDTAYNFIVDRFGGIWQGRAGDVTKAVIGGHAQGFNTGSTGIALLGQFQPGATPASGSPTSAMLDATARFLAWKLDLHGLDPNGTTTVTSGGSSRYSSGTRVTLPIVNPHLSTGYTACPGTNVTSQMGWLRSKAAAYMSGGGGGGGGGPIVTDWTPFRTVEDLVYRQYVDFLRNAGTYSGRQWWHENLASGATHRNALVVSLLGSGQLQDRSASSVRLYLAYFGRIPDHSGLRFWWGEMDRGKGLRNVSAAFARSPEFIDRYGRLSDDQYVDLVYRNVLGRAPDPDGYAFWTGRLRAKQESRGGLMTLFSESSEYRRQRGDVVDVVITHEAMLGRGIGTASMMQWVDRVHTDRTALISTLFASSEYATRVR</sequence>
<comment type="similarity">
    <text evidence="1">Belongs to the N-acetylmuramoyl-L-alanine amidase 2 family.</text>
</comment>
<gene>
    <name evidence="5" type="ORF">PO878_13430</name>
</gene>
<dbReference type="GO" id="GO:0009253">
    <property type="term" value="P:peptidoglycan catabolic process"/>
    <property type="evidence" value="ECO:0007669"/>
    <property type="project" value="InterPro"/>
</dbReference>
<dbReference type="SMART" id="SM00701">
    <property type="entry name" value="PGRP"/>
    <property type="match status" value="1"/>
</dbReference>
<dbReference type="Proteomes" id="UP001216390">
    <property type="component" value="Chromosome"/>
</dbReference>
<dbReference type="AlphaFoldDB" id="A0AAF0BUJ7"/>
<dbReference type="GO" id="GO:0008745">
    <property type="term" value="F:N-acetylmuramoyl-L-alanine amidase activity"/>
    <property type="evidence" value="ECO:0007669"/>
    <property type="project" value="InterPro"/>
</dbReference>
<proteinExistence type="inferred from homology"/>
<dbReference type="InterPro" id="IPR038255">
    <property type="entry name" value="PBS_linker_sf"/>
</dbReference>
<organism evidence="5 6">
    <name type="scientific">Iamia majanohamensis</name>
    <dbReference type="NCBI Taxonomy" id="467976"/>
    <lineage>
        <taxon>Bacteria</taxon>
        <taxon>Bacillati</taxon>
        <taxon>Actinomycetota</taxon>
        <taxon>Acidimicrobiia</taxon>
        <taxon>Acidimicrobiales</taxon>
        <taxon>Iamiaceae</taxon>
        <taxon>Iamia</taxon>
    </lineage>
</organism>
<evidence type="ECO:0000256" key="2">
    <source>
        <dbReference type="SAM" id="MobiDB-lite"/>
    </source>
</evidence>
<dbReference type="InterPro" id="IPR006619">
    <property type="entry name" value="PGRP_domain_met/bac"/>
</dbReference>
<dbReference type="InterPro" id="IPR002502">
    <property type="entry name" value="Amidase_domain"/>
</dbReference>
<dbReference type="Pfam" id="PF13946">
    <property type="entry name" value="DUF4214"/>
    <property type="match status" value="1"/>
</dbReference>
<dbReference type="Pfam" id="PF01510">
    <property type="entry name" value="Amidase_2"/>
    <property type="match status" value="1"/>
</dbReference>
<dbReference type="EMBL" id="CP116942">
    <property type="protein sequence ID" value="WCO65499.1"/>
    <property type="molecule type" value="Genomic_DNA"/>
</dbReference>
<evidence type="ECO:0000313" key="6">
    <source>
        <dbReference type="Proteomes" id="UP001216390"/>
    </source>
</evidence>
<feature type="domain" description="Peptidoglycan recognition protein family" evidence="4">
    <location>
        <begin position="226"/>
        <end position="385"/>
    </location>
</feature>